<evidence type="ECO:0000256" key="2">
    <source>
        <dbReference type="ARBA" id="ARBA00022603"/>
    </source>
</evidence>
<dbReference type="Pfam" id="PF05175">
    <property type="entry name" value="MTS"/>
    <property type="match status" value="1"/>
</dbReference>
<dbReference type="InterPro" id="IPR029063">
    <property type="entry name" value="SAM-dependent_MTases_sf"/>
</dbReference>
<dbReference type="RefSeq" id="WP_380290702.1">
    <property type="nucleotide sequence ID" value="NZ_JBHULY010000014.1"/>
</dbReference>
<protein>
    <recommendedName>
        <fullName evidence="6">tRNA1(Val) (adenine(37)-N6)-methyltransferase</fullName>
        <ecNumber evidence="6">2.1.1.223</ecNumber>
    </recommendedName>
    <alternativeName>
        <fullName evidence="6">tRNA m6A37 methyltransferase</fullName>
    </alternativeName>
</protein>
<dbReference type="SUPFAM" id="SSF53335">
    <property type="entry name" value="S-adenosyl-L-methionine-dependent methyltransferases"/>
    <property type="match status" value="1"/>
</dbReference>
<dbReference type="PROSITE" id="PS00092">
    <property type="entry name" value="N6_MTASE"/>
    <property type="match status" value="1"/>
</dbReference>
<keyword evidence="4 6" id="KW-0949">S-adenosyl-L-methionine</keyword>
<reference evidence="9" key="1">
    <citation type="journal article" date="2019" name="Int. J. Syst. Evol. Microbiol.">
        <title>The Global Catalogue of Microorganisms (GCM) 10K type strain sequencing project: providing services to taxonomists for standard genome sequencing and annotation.</title>
        <authorList>
            <consortium name="The Broad Institute Genomics Platform"/>
            <consortium name="The Broad Institute Genome Sequencing Center for Infectious Disease"/>
            <person name="Wu L."/>
            <person name="Ma J."/>
        </authorList>
    </citation>
    <scope>NUCLEOTIDE SEQUENCE [LARGE SCALE GENOMIC DNA]</scope>
    <source>
        <strain evidence="9">KCTC 42398</strain>
    </source>
</reference>
<dbReference type="InterPro" id="IPR050210">
    <property type="entry name" value="tRNA_Adenine-N(6)_MTase"/>
</dbReference>
<comment type="function">
    <text evidence="6">Specifically methylates the adenine in position 37 of tRNA(1)(Val) (anticodon cmo5UAC).</text>
</comment>
<comment type="caution">
    <text evidence="8">The sequence shown here is derived from an EMBL/GenBank/DDBJ whole genome shotgun (WGS) entry which is preliminary data.</text>
</comment>
<keyword evidence="1 6" id="KW-0963">Cytoplasm</keyword>
<dbReference type="EMBL" id="JBHULY010000014">
    <property type="protein sequence ID" value="MFD2726095.1"/>
    <property type="molecule type" value="Genomic_DNA"/>
</dbReference>
<accession>A0ABW5TC94</accession>
<dbReference type="CDD" id="cd02440">
    <property type="entry name" value="AdoMet_MTases"/>
    <property type="match status" value="1"/>
</dbReference>
<proteinExistence type="inferred from homology"/>
<comment type="similarity">
    <text evidence="6">Belongs to the methyltransferase superfamily. tRNA (adenine-N(6)-)-methyltransferase family.</text>
</comment>
<comment type="catalytic activity">
    <reaction evidence="6">
        <text>adenosine(37) in tRNA1(Val) + S-adenosyl-L-methionine = N(6)-methyladenosine(37) in tRNA1(Val) + S-adenosyl-L-homocysteine + H(+)</text>
        <dbReference type="Rhea" id="RHEA:43160"/>
        <dbReference type="Rhea" id="RHEA-COMP:10369"/>
        <dbReference type="Rhea" id="RHEA-COMP:10370"/>
        <dbReference type="ChEBI" id="CHEBI:15378"/>
        <dbReference type="ChEBI" id="CHEBI:57856"/>
        <dbReference type="ChEBI" id="CHEBI:59789"/>
        <dbReference type="ChEBI" id="CHEBI:74411"/>
        <dbReference type="ChEBI" id="CHEBI:74449"/>
        <dbReference type="EC" id="2.1.1.223"/>
    </reaction>
</comment>
<keyword evidence="2 6" id="KW-0489">Methyltransferase</keyword>
<evidence type="ECO:0000256" key="4">
    <source>
        <dbReference type="ARBA" id="ARBA00022691"/>
    </source>
</evidence>
<evidence type="ECO:0000259" key="7">
    <source>
        <dbReference type="Pfam" id="PF05175"/>
    </source>
</evidence>
<evidence type="ECO:0000313" key="8">
    <source>
        <dbReference type="EMBL" id="MFD2726095.1"/>
    </source>
</evidence>
<dbReference type="InterPro" id="IPR002052">
    <property type="entry name" value="DNA_methylase_N6_adenine_CS"/>
</dbReference>
<organism evidence="8 9">
    <name type="scientific">Hyunsoonleella rubra</name>
    <dbReference type="NCBI Taxonomy" id="1737062"/>
    <lineage>
        <taxon>Bacteria</taxon>
        <taxon>Pseudomonadati</taxon>
        <taxon>Bacteroidota</taxon>
        <taxon>Flavobacteriia</taxon>
        <taxon>Flavobacteriales</taxon>
        <taxon>Flavobacteriaceae</taxon>
    </lineage>
</organism>
<dbReference type="InterPro" id="IPR022882">
    <property type="entry name" value="tRNA_adenine-N6_MeTrfase"/>
</dbReference>
<comment type="subcellular location">
    <subcellularLocation>
        <location evidence="6">Cytoplasm</location>
    </subcellularLocation>
</comment>
<evidence type="ECO:0000256" key="1">
    <source>
        <dbReference type="ARBA" id="ARBA00022490"/>
    </source>
</evidence>
<dbReference type="PANTHER" id="PTHR47739">
    <property type="entry name" value="TRNA1(VAL) (ADENINE(37)-N6)-METHYLTRANSFERASE"/>
    <property type="match status" value="1"/>
</dbReference>
<evidence type="ECO:0000256" key="6">
    <source>
        <dbReference type="HAMAP-Rule" id="MF_01872"/>
    </source>
</evidence>
<evidence type="ECO:0000313" key="9">
    <source>
        <dbReference type="Proteomes" id="UP001597476"/>
    </source>
</evidence>
<dbReference type="GO" id="GO:0032259">
    <property type="term" value="P:methylation"/>
    <property type="evidence" value="ECO:0007669"/>
    <property type="project" value="UniProtKB-KW"/>
</dbReference>
<dbReference type="HAMAP" id="MF_01872">
    <property type="entry name" value="tRNA_methyltr_YfiC"/>
    <property type="match status" value="1"/>
</dbReference>
<name>A0ABW5TC94_9FLAO</name>
<evidence type="ECO:0000256" key="5">
    <source>
        <dbReference type="ARBA" id="ARBA00022694"/>
    </source>
</evidence>
<dbReference type="PRINTS" id="PR00507">
    <property type="entry name" value="N12N6MTFRASE"/>
</dbReference>
<gene>
    <name evidence="8" type="ORF">ACFSR8_07690</name>
</gene>
<dbReference type="PANTHER" id="PTHR47739:SF1">
    <property type="entry name" value="TRNA1(VAL) (ADENINE(37)-N6)-METHYLTRANSFERASE"/>
    <property type="match status" value="1"/>
</dbReference>
<feature type="domain" description="Methyltransferase small" evidence="7">
    <location>
        <begin position="22"/>
        <end position="103"/>
    </location>
</feature>
<keyword evidence="9" id="KW-1185">Reference proteome</keyword>
<evidence type="ECO:0000256" key="3">
    <source>
        <dbReference type="ARBA" id="ARBA00022679"/>
    </source>
</evidence>
<dbReference type="Gene3D" id="3.40.50.150">
    <property type="entry name" value="Vaccinia Virus protein VP39"/>
    <property type="match status" value="1"/>
</dbReference>
<dbReference type="EC" id="2.1.1.223" evidence="6"/>
<keyword evidence="3 6" id="KW-0808">Transferase</keyword>
<dbReference type="Proteomes" id="UP001597476">
    <property type="component" value="Unassembled WGS sequence"/>
</dbReference>
<keyword evidence="5 6" id="KW-0819">tRNA processing</keyword>
<dbReference type="GO" id="GO:0008168">
    <property type="term" value="F:methyltransferase activity"/>
    <property type="evidence" value="ECO:0007669"/>
    <property type="project" value="UniProtKB-KW"/>
</dbReference>
<sequence length="219" mass="25270">MKIGTDAVLLGAWTSIEKQPFSILDIGAGTGILALMLAQRSIAQVIDALEIDSDAYEQCVENFEQSPWGDRLFCYHASLEEFTNEIDDKYDLIVSNPPFYLEGYKTRNEKRDLARFQDAMPFEHLLESVSELLSENGKFCVIVPFEEEDRFIQLAKTTRLFPSRILNVKGNATSNFKRSLMEFSFQKTTISNNTLIIETERHQYTEDYINLTKDFYLKM</sequence>
<dbReference type="InterPro" id="IPR007848">
    <property type="entry name" value="Small_mtfrase_dom"/>
</dbReference>